<feature type="compositionally biased region" description="Polar residues" evidence="4">
    <location>
        <begin position="303"/>
        <end position="312"/>
    </location>
</feature>
<dbReference type="AlphaFoldDB" id="A0A1X2HQG2"/>
<protein>
    <submittedName>
        <fullName evidence="5">DNA polymerase phi-domain-containing protein</fullName>
    </submittedName>
</protein>
<dbReference type="GO" id="GO:0005730">
    <property type="term" value="C:nucleolus"/>
    <property type="evidence" value="ECO:0007669"/>
    <property type="project" value="InterPro"/>
</dbReference>
<dbReference type="Pfam" id="PF04931">
    <property type="entry name" value="DNA_pol_phi"/>
    <property type="match status" value="1"/>
</dbReference>
<keyword evidence="6" id="KW-1185">Reference proteome</keyword>
<comment type="subcellular location">
    <subcellularLocation>
        <location evidence="1">Nucleus</location>
    </subcellularLocation>
</comment>
<reference evidence="5 6" key="1">
    <citation type="submission" date="2016-07" db="EMBL/GenBank/DDBJ databases">
        <title>Pervasive Adenine N6-methylation of Active Genes in Fungi.</title>
        <authorList>
            <consortium name="DOE Joint Genome Institute"/>
            <person name="Mondo S.J."/>
            <person name="Dannebaum R.O."/>
            <person name="Kuo R.C."/>
            <person name="Labutti K."/>
            <person name="Haridas S."/>
            <person name="Kuo A."/>
            <person name="Salamov A."/>
            <person name="Ahrendt S.R."/>
            <person name="Lipzen A."/>
            <person name="Sullivan W."/>
            <person name="Andreopoulos W.B."/>
            <person name="Clum A."/>
            <person name="Lindquist E."/>
            <person name="Daum C."/>
            <person name="Ramamoorthy G.K."/>
            <person name="Gryganskyi A."/>
            <person name="Culley D."/>
            <person name="Magnuson J.K."/>
            <person name="James T.Y."/>
            <person name="O'Malley M.A."/>
            <person name="Stajich J.E."/>
            <person name="Spatafora J.W."/>
            <person name="Visel A."/>
            <person name="Grigoriev I.V."/>
        </authorList>
    </citation>
    <scope>NUCLEOTIDE SEQUENCE [LARGE SCALE GENOMIC DNA]</scope>
    <source>
        <strain evidence="5 6">NRRL 2496</strain>
    </source>
</reference>
<dbReference type="Proteomes" id="UP000242180">
    <property type="component" value="Unassembled WGS sequence"/>
</dbReference>
<evidence type="ECO:0000256" key="4">
    <source>
        <dbReference type="SAM" id="MobiDB-lite"/>
    </source>
</evidence>
<dbReference type="PANTHER" id="PTHR13213">
    <property type="entry name" value="MYB-BINDING PROTEIN 1A FAMILY MEMBER"/>
    <property type="match status" value="1"/>
</dbReference>
<dbReference type="InterPro" id="IPR016024">
    <property type="entry name" value="ARM-type_fold"/>
</dbReference>
<dbReference type="InParanoid" id="A0A1X2HQG2"/>
<name>A0A1X2HQG2_SYNRA</name>
<organism evidence="5 6">
    <name type="scientific">Syncephalastrum racemosum</name>
    <name type="common">Filamentous fungus</name>
    <dbReference type="NCBI Taxonomy" id="13706"/>
    <lineage>
        <taxon>Eukaryota</taxon>
        <taxon>Fungi</taxon>
        <taxon>Fungi incertae sedis</taxon>
        <taxon>Mucoromycota</taxon>
        <taxon>Mucoromycotina</taxon>
        <taxon>Mucoromycetes</taxon>
        <taxon>Mucorales</taxon>
        <taxon>Syncephalastraceae</taxon>
        <taxon>Syncephalastrum</taxon>
    </lineage>
</organism>
<evidence type="ECO:0000313" key="6">
    <source>
        <dbReference type="Proteomes" id="UP000242180"/>
    </source>
</evidence>
<evidence type="ECO:0000313" key="5">
    <source>
        <dbReference type="EMBL" id="ORZ01581.1"/>
    </source>
</evidence>
<dbReference type="OrthoDB" id="342531at2759"/>
<dbReference type="OMA" id="VWKHDDP"/>
<comment type="caution">
    <text evidence="5">The sequence shown here is derived from an EMBL/GenBank/DDBJ whole genome shotgun (WGS) entry which is preliminary data.</text>
</comment>
<feature type="compositionally biased region" description="Acidic residues" evidence="4">
    <location>
        <begin position="747"/>
        <end position="781"/>
    </location>
</feature>
<evidence type="ECO:0000256" key="2">
    <source>
        <dbReference type="ARBA" id="ARBA00006809"/>
    </source>
</evidence>
<feature type="region of interest" description="Disordered" evidence="4">
    <location>
        <begin position="284"/>
        <end position="312"/>
    </location>
</feature>
<dbReference type="FunCoup" id="A0A1X2HQG2">
    <property type="interactions" value="465"/>
</dbReference>
<dbReference type="PANTHER" id="PTHR13213:SF2">
    <property type="entry name" value="MYB-BINDING PROTEIN 1A"/>
    <property type="match status" value="1"/>
</dbReference>
<sequence>MATDTLQLYWDLASLDPQARLQSAQSLIRVLARFQKDHEAKFDTLPDTIDTEEQLDAACAPDVSYAIRRLLRGLPSSRQGSRQGFSLALTELLAMTDKITLKLILDLLFKFTERTNKMKGEEVRDRIFGRLFGILSVIGAGMLARPSTTNADIEKIIDEVAQTSRAKDYLTEVSYYVVIHMLPFVKGNDEILNKIMQTFIRETVGNIDELSLVLALQQHAPQVDLSTQFKGWNSTNVLAESNVPVLFDILKNASVSERDQKTNWRPELHPVWDQLIATYLDSPQTNGHAKEESDRPKKKLRNSKGNGVASQTSSDQSISFAEFWLNVVDPALFADAAATGRIFWGFKLLAKVLPSLEEDQVPIIFTPNFMKCFYKYLTHPESYLIKAAQYTARVIQRKGETNRKVALAIVLQLVGKNGHVNFDKATKTRLVEHLVAQLDSENVQSYLEYLAKTFYEQQASSSANAHREWVVSQMLYLIQNNRIPKEQEWLVRVARFVMVHAFFDVKKDAPSKPFFTDLHVPHPTLSSETREMCRRRFQDVLHYFAIVSPPAKVKEMGVNALKSRKLHGLADDGKPWVYHVFKVLGELLTDKNVKVDEYFTKECKAKYNEADKLLTELNQKLANMENPTNSIEFGFALLLSYVGLNLLAEPTESTETMTDLVQCYGLLFGKPKRGAKKAKKADDEPKPVDVVVDILISFLTNESPALRDAATRVFRIIAPHVTVDTLNNILNILTTDEDSEEAAELFEDDADMDEDEDEDEDEEEEEDEEESDEEETGGDPELEAKLEAVMRQEGILAEEDDADDMELDDDAMFAFDEKLAQVFKERKQEKERKYQRENDVVQFKNRVVELLHVFTQRDPENPLVLAIITPLLNLVRTAPAKSAFGQLQSKCISILNKLAANNDYPHVREDYVFDILQSIHDFAANAKGRPLVDMSCKLSSYLRKCIATGRDLLLTSDELSAETKGDLERVAAIYDASMRRFFATNHPNTYQGELIRHFAMRYPLSTLSLADTLETLLKDGAIKKKYKQKMAQKWLQMYQTKKRKLKLES</sequence>
<dbReference type="GO" id="GO:0000182">
    <property type="term" value="F:rDNA binding"/>
    <property type="evidence" value="ECO:0007669"/>
    <property type="project" value="TreeGrafter"/>
</dbReference>
<evidence type="ECO:0000256" key="3">
    <source>
        <dbReference type="ARBA" id="ARBA00023242"/>
    </source>
</evidence>
<proteinExistence type="inferred from homology"/>
<feature type="region of interest" description="Disordered" evidence="4">
    <location>
        <begin position="747"/>
        <end position="782"/>
    </location>
</feature>
<dbReference type="EMBL" id="MCGN01000002">
    <property type="protein sequence ID" value="ORZ01581.1"/>
    <property type="molecule type" value="Genomic_DNA"/>
</dbReference>
<comment type="similarity">
    <text evidence="2">Belongs to the MYBBP1A family.</text>
</comment>
<dbReference type="SUPFAM" id="SSF48371">
    <property type="entry name" value="ARM repeat"/>
    <property type="match status" value="1"/>
</dbReference>
<dbReference type="STRING" id="13706.A0A1X2HQG2"/>
<evidence type="ECO:0000256" key="1">
    <source>
        <dbReference type="ARBA" id="ARBA00004123"/>
    </source>
</evidence>
<dbReference type="GO" id="GO:0006355">
    <property type="term" value="P:regulation of DNA-templated transcription"/>
    <property type="evidence" value="ECO:0007669"/>
    <property type="project" value="InterPro"/>
</dbReference>
<dbReference type="InterPro" id="IPR007015">
    <property type="entry name" value="DNA_pol_V/MYBBP1A"/>
</dbReference>
<accession>A0A1X2HQG2</accession>
<keyword evidence="3" id="KW-0539">Nucleus</keyword>
<gene>
    <name evidence="5" type="ORF">BCR43DRAFT_522407</name>
</gene>